<reference evidence="9" key="1">
    <citation type="submission" date="2004-11" db="EMBL/GenBank/DDBJ databases">
        <authorList>
            <person name="Town C.D."/>
        </authorList>
    </citation>
    <scope>NUCLEOTIDE SEQUENCE</scope>
</reference>
<feature type="domain" description="Phytocyanin" evidence="8">
    <location>
        <begin position="29"/>
        <end position="138"/>
    </location>
</feature>
<dbReference type="EMBL" id="AC147482">
    <property type="protein sequence ID" value="ABD32487.1"/>
    <property type="molecule type" value="Genomic_DNA"/>
</dbReference>
<feature type="transmembrane region" description="Helical" evidence="6">
    <location>
        <begin position="162"/>
        <end position="184"/>
    </location>
</feature>
<evidence type="ECO:0000256" key="7">
    <source>
        <dbReference type="SAM" id="SignalP"/>
    </source>
</evidence>
<evidence type="ECO:0000259" key="8">
    <source>
        <dbReference type="PROSITE" id="PS51485"/>
    </source>
</evidence>
<keyword evidence="6" id="KW-0812">Transmembrane</keyword>
<evidence type="ECO:0000313" key="9">
    <source>
        <dbReference type="EMBL" id="ABD32487.1"/>
    </source>
</evidence>
<dbReference type="Pfam" id="PF02298">
    <property type="entry name" value="Cu_bind_like"/>
    <property type="match status" value="1"/>
</dbReference>
<evidence type="ECO:0000256" key="1">
    <source>
        <dbReference type="ARBA" id="ARBA00022729"/>
    </source>
</evidence>
<protein>
    <submittedName>
        <fullName evidence="9">Blue (Type 1) copper domain</fullName>
    </submittedName>
</protein>
<organism evidence="9">
    <name type="scientific">Medicago truncatula</name>
    <name type="common">Barrel medic</name>
    <name type="synonym">Medicago tribuloides</name>
    <dbReference type="NCBI Taxonomy" id="3880"/>
    <lineage>
        <taxon>Eukaryota</taxon>
        <taxon>Viridiplantae</taxon>
        <taxon>Streptophyta</taxon>
        <taxon>Embryophyta</taxon>
        <taxon>Tracheophyta</taxon>
        <taxon>Spermatophyta</taxon>
        <taxon>Magnoliopsida</taxon>
        <taxon>eudicotyledons</taxon>
        <taxon>Gunneridae</taxon>
        <taxon>Pentapetalae</taxon>
        <taxon>rosids</taxon>
        <taxon>fabids</taxon>
        <taxon>Fabales</taxon>
        <taxon>Fabaceae</taxon>
        <taxon>Papilionoideae</taxon>
        <taxon>50 kb inversion clade</taxon>
        <taxon>NPAAA clade</taxon>
        <taxon>Hologalegina</taxon>
        <taxon>IRL clade</taxon>
        <taxon>Trifolieae</taxon>
        <taxon>Medicago</taxon>
    </lineage>
</organism>
<dbReference type="GO" id="GO:0009055">
    <property type="term" value="F:electron transfer activity"/>
    <property type="evidence" value="ECO:0007669"/>
    <property type="project" value="InterPro"/>
</dbReference>
<proteinExistence type="inferred from homology"/>
<dbReference type="AlphaFoldDB" id="Q2HWC7"/>
<name>Q2HWC7_MEDTR</name>
<keyword evidence="2" id="KW-1015">Disulfide bond</keyword>
<reference evidence="9" key="2">
    <citation type="submission" date="2007-03" db="EMBL/GenBank/DDBJ databases">
        <authorList>
            <consortium name="The International Medicago Genome Annotation Group"/>
        </authorList>
    </citation>
    <scope>NUCLEOTIDE SEQUENCE</scope>
</reference>
<feature type="signal peptide" evidence="7">
    <location>
        <begin position="1"/>
        <end position="26"/>
    </location>
</feature>
<keyword evidence="1 7" id="KW-0732">Signal</keyword>
<dbReference type="InterPro" id="IPR039391">
    <property type="entry name" value="Phytocyanin-like"/>
</dbReference>
<comment type="similarity">
    <text evidence="4">Belongs to the early nodulin-like (ENODL) family.</text>
</comment>
<gene>
    <name evidence="9" type="ORF">MtrDRAFT_AC147482g4v2</name>
</gene>
<feature type="chain" id="PRO_5004209446" evidence="7">
    <location>
        <begin position="27"/>
        <end position="185"/>
    </location>
</feature>
<evidence type="ECO:0000256" key="2">
    <source>
        <dbReference type="ARBA" id="ARBA00023157"/>
    </source>
</evidence>
<evidence type="ECO:0000256" key="3">
    <source>
        <dbReference type="ARBA" id="ARBA00023180"/>
    </source>
</evidence>
<evidence type="ECO:0000256" key="4">
    <source>
        <dbReference type="ARBA" id="ARBA00035011"/>
    </source>
</evidence>
<dbReference type="InterPro" id="IPR003245">
    <property type="entry name" value="Phytocyanin_dom"/>
</dbReference>
<keyword evidence="6" id="KW-1133">Transmembrane helix</keyword>
<dbReference type="PANTHER" id="PTHR33021:SF385">
    <property type="entry name" value="PHYTOCYANIN DOMAIN-CONTAINING PROTEIN"/>
    <property type="match status" value="1"/>
</dbReference>
<dbReference type="PANTHER" id="PTHR33021">
    <property type="entry name" value="BLUE COPPER PROTEIN"/>
    <property type="match status" value="1"/>
</dbReference>
<accession>Q2HWC7</accession>
<evidence type="ECO:0000256" key="6">
    <source>
        <dbReference type="SAM" id="Phobius"/>
    </source>
</evidence>
<keyword evidence="3" id="KW-0325">Glycoprotein</keyword>
<dbReference type="FunFam" id="2.60.40.420:FF:000018">
    <property type="entry name" value="Lamin-like protein"/>
    <property type="match status" value="1"/>
</dbReference>
<dbReference type="PROSITE" id="PS51485">
    <property type="entry name" value="PHYTOCYANIN"/>
    <property type="match status" value="1"/>
</dbReference>
<sequence>MKNSRVLLMVSVVLGVLSLWPMVVMGGPKLHKVGGSKGWKENVNYTTWSSQEHVYVGDWLSRRLSGCSQGEFVFDKRYYNVLEVNKTGYDYCIDMTFIRNLTRGGRDVVQLTEAKTYYFITGGGYCFHGMKVAVDVQEHPTPAPSPSLSDTAKSGGDSILPSMYTCFGIIVANVVYVSLVLVGIL</sequence>
<comment type="function">
    <text evidence="5">May act as a carbohydrate transporter.</text>
</comment>
<dbReference type="SUPFAM" id="SSF49503">
    <property type="entry name" value="Cupredoxins"/>
    <property type="match status" value="1"/>
</dbReference>
<evidence type="ECO:0000256" key="5">
    <source>
        <dbReference type="ARBA" id="ARBA00037626"/>
    </source>
</evidence>
<dbReference type="InterPro" id="IPR008972">
    <property type="entry name" value="Cupredoxin"/>
</dbReference>
<keyword evidence="6" id="KW-0472">Membrane</keyword>
<dbReference type="Gene3D" id="2.60.40.420">
    <property type="entry name" value="Cupredoxins - blue copper proteins"/>
    <property type="match status" value="1"/>
</dbReference>